<evidence type="ECO:0000256" key="1">
    <source>
        <dbReference type="ARBA" id="ARBA00005254"/>
    </source>
</evidence>
<dbReference type="PANTHER" id="PTHR43149:SF1">
    <property type="entry name" value="DELTA(3,5)-DELTA(2,4)-DIENOYL-COA ISOMERASE, MITOCHONDRIAL"/>
    <property type="match status" value="1"/>
</dbReference>
<evidence type="ECO:0000313" key="4">
    <source>
        <dbReference type="Proteomes" id="UP001218218"/>
    </source>
</evidence>
<sequence length="273" mass="29307">MPAFPFPLAFTLLLLLFILCSRIPPLRPPIHPMKSHTLLFQLPHHIRKIHPLRAHGGVERFGTRAEASLDGGVWGALFDRIVSEGLDVRACLVIRHSQAVHCRNPSSLALLQDIKDFQYAIGAPERCPFPAIVAVHGLVLGLGIDIISACDVRYAAEGSQFSIKMAYSATIFSVADAERMGLISRVVPGGRTKVVAAALALAGVIAGKSPIAVSGTKRIFLHSEYIRGGCECNSSSRTVSPGVALTRSSAVRLEGCQCDSLQAVDGDSHRRNT</sequence>
<dbReference type="SUPFAM" id="SSF52096">
    <property type="entry name" value="ClpP/crotonase"/>
    <property type="match status" value="1"/>
</dbReference>
<reference evidence="3" key="1">
    <citation type="submission" date="2023-03" db="EMBL/GenBank/DDBJ databases">
        <title>Massive genome expansion in bonnet fungi (Mycena s.s.) driven by repeated elements and novel gene families across ecological guilds.</title>
        <authorList>
            <consortium name="Lawrence Berkeley National Laboratory"/>
            <person name="Harder C.B."/>
            <person name="Miyauchi S."/>
            <person name="Viragh M."/>
            <person name="Kuo A."/>
            <person name="Thoen E."/>
            <person name="Andreopoulos B."/>
            <person name="Lu D."/>
            <person name="Skrede I."/>
            <person name="Drula E."/>
            <person name="Henrissat B."/>
            <person name="Morin E."/>
            <person name="Kohler A."/>
            <person name="Barry K."/>
            <person name="LaButti K."/>
            <person name="Morin E."/>
            <person name="Salamov A."/>
            <person name="Lipzen A."/>
            <person name="Mereny Z."/>
            <person name="Hegedus B."/>
            <person name="Baldrian P."/>
            <person name="Stursova M."/>
            <person name="Weitz H."/>
            <person name="Taylor A."/>
            <person name="Grigoriev I.V."/>
            <person name="Nagy L.G."/>
            <person name="Martin F."/>
            <person name="Kauserud H."/>
        </authorList>
    </citation>
    <scope>NUCLEOTIDE SEQUENCE</scope>
    <source>
        <strain evidence="3">CBHHK002</strain>
    </source>
</reference>
<feature type="chain" id="PRO_5042263817" evidence="2">
    <location>
        <begin position="23"/>
        <end position="273"/>
    </location>
</feature>
<organism evidence="3 4">
    <name type="scientific">Mycena albidolilacea</name>
    <dbReference type="NCBI Taxonomy" id="1033008"/>
    <lineage>
        <taxon>Eukaryota</taxon>
        <taxon>Fungi</taxon>
        <taxon>Dikarya</taxon>
        <taxon>Basidiomycota</taxon>
        <taxon>Agaricomycotina</taxon>
        <taxon>Agaricomycetes</taxon>
        <taxon>Agaricomycetidae</taxon>
        <taxon>Agaricales</taxon>
        <taxon>Marasmiineae</taxon>
        <taxon>Mycenaceae</taxon>
        <taxon>Mycena</taxon>
    </lineage>
</organism>
<comment type="similarity">
    <text evidence="1">Belongs to the enoyl-CoA hydratase/isomerase family.</text>
</comment>
<dbReference type="PANTHER" id="PTHR43149">
    <property type="entry name" value="ENOYL-COA HYDRATASE"/>
    <property type="match status" value="1"/>
</dbReference>
<dbReference type="Gene3D" id="3.90.226.10">
    <property type="entry name" value="2-enoyl-CoA Hydratase, Chain A, domain 1"/>
    <property type="match status" value="2"/>
</dbReference>
<dbReference type="GO" id="GO:0051750">
    <property type="term" value="F:delta(3,5)-delta(2,4)-dienoyl-CoA isomerase activity"/>
    <property type="evidence" value="ECO:0007669"/>
    <property type="project" value="TreeGrafter"/>
</dbReference>
<feature type="signal peptide" evidence="2">
    <location>
        <begin position="1"/>
        <end position="22"/>
    </location>
</feature>
<dbReference type="CDD" id="cd06558">
    <property type="entry name" value="crotonase-like"/>
    <property type="match status" value="1"/>
</dbReference>
<protein>
    <submittedName>
        <fullName evidence="3">ClpP/crotonase-like domain-containing protein</fullName>
    </submittedName>
</protein>
<dbReference type="EMBL" id="JARIHO010000136">
    <property type="protein sequence ID" value="KAJ7301409.1"/>
    <property type="molecule type" value="Genomic_DNA"/>
</dbReference>
<comment type="caution">
    <text evidence="3">The sequence shown here is derived from an EMBL/GenBank/DDBJ whole genome shotgun (WGS) entry which is preliminary data.</text>
</comment>
<keyword evidence="2" id="KW-0732">Signal</keyword>
<evidence type="ECO:0000313" key="3">
    <source>
        <dbReference type="EMBL" id="KAJ7301409.1"/>
    </source>
</evidence>
<dbReference type="Proteomes" id="UP001218218">
    <property type="component" value="Unassembled WGS sequence"/>
</dbReference>
<name>A0AAD6YYQ3_9AGAR</name>
<dbReference type="InterPro" id="IPR045002">
    <property type="entry name" value="Ech1-like"/>
</dbReference>
<dbReference type="AlphaFoldDB" id="A0AAD6YYQ3"/>
<dbReference type="InterPro" id="IPR029045">
    <property type="entry name" value="ClpP/crotonase-like_dom_sf"/>
</dbReference>
<accession>A0AAD6YYQ3</accession>
<gene>
    <name evidence="3" type="ORF">DFH08DRAFT_946081</name>
</gene>
<evidence type="ECO:0000256" key="2">
    <source>
        <dbReference type="SAM" id="SignalP"/>
    </source>
</evidence>
<proteinExistence type="inferred from homology"/>
<keyword evidence="4" id="KW-1185">Reference proteome</keyword>